<evidence type="ECO:0000313" key="3">
    <source>
        <dbReference type="Proteomes" id="UP001527181"/>
    </source>
</evidence>
<accession>A0ABT4H7L2</accession>
<reference evidence="2 3" key="1">
    <citation type="submission" date="2022-05" db="EMBL/GenBank/DDBJ databases">
        <title>Genome Sequencing of Bee-Associated Microbes.</title>
        <authorList>
            <person name="Dunlap C."/>
        </authorList>
    </citation>
    <scope>NUCLEOTIDE SEQUENCE [LARGE SCALE GENOMIC DNA]</scope>
    <source>
        <strain evidence="2 3">NRRL B-04010</strain>
    </source>
</reference>
<proteinExistence type="predicted"/>
<feature type="domain" description="DUF5983" evidence="1">
    <location>
        <begin position="84"/>
        <end position="169"/>
    </location>
</feature>
<dbReference type="InterPro" id="IPR046025">
    <property type="entry name" value="DUF5983"/>
</dbReference>
<keyword evidence="3" id="KW-1185">Reference proteome</keyword>
<dbReference type="Proteomes" id="UP001527181">
    <property type="component" value="Unassembled WGS sequence"/>
</dbReference>
<sequence length="171" mass="19283">MKNKVVVLVKMLQGSQDVVTYVGVDAMNHAARAFENWTGIAYSTYLQKSSTGKNNYEILGENYAGTNIYITDAVCRGARCENLLSLSTGHITEEAAKRLENFDFPLVAYRKEDDHEAYGFFLIVPDSLLDPSELPECIQDIIIYAKALECDWINLDRDADVIPDLPVYEFE</sequence>
<organism evidence="2 3">
    <name type="scientific">Paenibacillus alvei</name>
    <name type="common">Bacillus alvei</name>
    <dbReference type="NCBI Taxonomy" id="44250"/>
    <lineage>
        <taxon>Bacteria</taxon>
        <taxon>Bacillati</taxon>
        <taxon>Bacillota</taxon>
        <taxon>Bacilli</taxon>
        <taxon>Bacillales</taxon>
        <taxon>Paenibacillaceae</taxon>
        <taxon>Paenibacillus</taxon>
    </lineage>
</organism>
<evidence type="ECO:0000259" key="1">
    <source>
        <dbReference type="Pfam" id="PF19419"/>
    </source>
</evidence>
<protein>
    <recommendedName>
        <fullName evidence="1">DUF5983 domain-containing protein</fullName>
    </recommendedName>
</protein>
<dbReference type="Pfam" id="PF19419">
    <property type="entry name" value="DUF5983"/>
    <property type="match status" value="1"/>
</dbReference>
<evidence type="ECO:0000313" key="2">
    <source>
        <dbReference type="EMBL" id="MCY9764972.1"/>
    </source>
</evidence>
<comment type="caution">
    <text evidence="2">The sequence shown here is derived from an EMBL/GenBank/DDBJ whole genome shotgun (WGS) entry which is preliminary data.</text>
</comment>
<dbReference type="EMBL" id="JAMDNP010000141">
    <property type="protein sequence ID" value="MCY9764972.1"/>
    <property type="molecule type" value="Genomic_DNA"/>
</dbReference>
<name>A0ABT4H7L2_PAEAL</name>
<dbReference type="RefSeq" id="WP_005551976.1">
    <property type="nucleotide sequence ID" value="NZ_JAMDLX010000053.1"/>
</dbReference>
<dbReference type="GeneID" id="94492168"/>
<gene>
    <name evidence="2" type="ORF">M5X12_31230</name>
</gene>